<dbReference type="InterPro" id="IPR050211">
    <property type="entry name" value="FOX_domain-containing"/>
</dbReference>
<evidence type="ECO:0000256" key="9">
    <source>
        <dbReference type="ARBA" id="ARBA00034872"/>
    </source>
</evidence>
<feature type="region of interest" description="Disordered" evidence="11">
    <location>
        <begin position="49"/>
        <end position="92"/>
    </location>
</feature>
<evidence type="ECO:0000256" key="6">
    <source>
        <dbReference type="ARBA" id="ARBA00023125"/>
    </source>
</evidence>
<feature type="compositionally biased region" description="Basic and acidic residues" evidence="11">
    <location>
        <begin position="214"/>
        <end position="223"/>
    </location>
</feature>
<dbReference type="InterPro" id="IPR030456">
    <property type="entry name" value="TF_fork_head_CS_2"/>
</dbReference>
<dbReference type="Pfam" id="PF00078">
    <property type="entry name" value="RVT_1"/>
    <property type="match status" value="1"/>
</dbReference>
<evidence type="ECO:0000256" key="3">
    <source>
        <dbReference type="ARBA" id="ARBA00022782"/>
    </source>
</evidence>
<feature type="domain" description="Fork-head" evidence="12">
    <location>
        <begin position="95"/>
        <end position="234"/>
    </location>
</feature>
<dbReference type="Pfam" id="PF00250">
    <property type="entry name" value="Forkhead"/>
    <property type="match status" value="1"/>
</dbReference>
<evidence type="ECO:0000256" key="5">
    <source>
        <dbReference type="ARBA" id="ARBA00023015"/>
    </source>
</evidence>
<feature type="DNA-binding region" description="Fork-head" evidence="10">
    <location>
        <begin position="95"/>
        <end position="234"/>
    </location>
</feature>
<evidence type="ECO:0000256" key="8">
    <source>
        <dbReference type="ARBA" id="ARBA00023242"/>
    </source>
</evidence>
<feature type="region of interest" description="Disordered" evidence="11">
    <location>
        <begin position="1"/>
        <end position="33"/>
    </location>
</feature>
<dbReference type="InterPro" id="IPR036390">
    <property type="entry name" value="WH_DNA-bd_sf"/>
</dbReference>
<evidence type="ECO:0000256" key="4">
    <source>
        <dbReference type="ARBA" id="ARBA00022843"/>
    </source>
</evidence>
<gene>
    <name evidence="13" type="ORF">ANN_04434</name>
</gene>
<comment type="caution">
    <text evidence="13">The sequence shown here is derived from an EMBL/GenBank/DDBJ whole genome shotgun (WGS) entry which is preliminary data.</text>
</comment>
<dbReference type="PANTHER" id="PTHR11829">
    <property type="entry name" value="FORKHEAD BOX PROTEIN"/>
    <property type="match status" value="1"/>
</dbReference>
<feature type="region of interest" description="Disordered" evidence="11">
    <location>
        <begin position="209"/>
        <end position="232"/>
    </location>
</feature>
<keyword evidence="14" id="KW-1185">Reference proteome</keyword>
<keyword evidence="3" id="KW-0221">Differentiation</keyword>
<keyword evidence="5" id="KW-0805">Transcription regulation</keyword>
<keyword evidence="2" id="KW-0597">Phosphoprotein</keyword>
<dbReference type="Proteomes" id="UP001148838">
    <property type="component" value="Unassembled WGS sequence"/>
</dbReference>
<evidence type="ECO:0000256" key="2">
    <source>
        <dbReference type="ARBA" id="ARBA00022553"/>
    </source>
</evidence>
<keyword evidence="6 10" id="KW-0238">DNA-binding</keyword>
<dbReference type="PRINTS" id="PR00053">
    <property type="entry name" value="FORKHEAD"/>
</dbReference>
<dbReference type="SMART" id="SM00339">
    <property type="entry name" value="FH"/>
    <property type="match status" value="1"/>
</dbReference>
<dbReference type="Gene3D" id="1.10.10.10">
    <property type="entry name" value="Winged helix-like DNA-binding domain superfamily/Winged helix DNA-binding domain"/>
    <property type="match status" value="1"/>
</dbReference>
<evidence type="ECO:0000313" key="13">
    <source>
        <dbReference type="EMBL" id="KAJ4442841.1"/>
    </source>
</evidence>
<dbReference type="InterPro" id="IPR001766">
    <property type="entry name" value="Fork_head_dom"/>
</dbReference>
<dbReference type="InterPro" id="IPR000477">
    <property type="entry name" value="RT_dom"/>
</dbReference>
<keyword evidence="1" id="KW-1017">Isopeptide bond</keyword>
<dbReference type="InterPro" id="IPR036388">
    <property type="entry name" value="WH-like_DNA-bd_sf"/>
</dbReference>
<dbReference type="InterPro" id="IPR018122">
    <property type="entry name" value="TF_fork_head_CS_1"/>
</dbReference>
<name>A0ABQ8T8J5_PERAM</name>
<feature type="compositionally biased region" description="Polar residues" evidence="11">
    <location>
        <begin position="51"/>
        <end position="64"/>
    </location>
</feature>
<feature type="compositionally biased region" description="Low complexity" evidence="11">
    <location>
        <begin position="65"/>
        <end position="90"/>
    </location>
</feature>
<organism evidence="13 14">
    <name type="scientific">Periplaneta americana</name>
    <name type="common">American cockroach</name>
    <name type="synonym">Blatta americana</name>
    <dbReference type="NCBI Taxonomy" id="6978"/>
    <lineage>
        <taxon>Eukaryota</taxon>
        <taxon>Metazoa</taxon>
        <taxon>Ecdysozoa</taxon>
        <taxon>Arthropoda</taxon>
        <taxon>Hexapoda</taxon>
        <taxon>Insecta</taxon>
        <taxon>Pterygota</taxon>
        <taxon>Neoptera</taxon>
        <taxon>Polyneoptera</taxon>
        <taxon>Dictyoptera</taxon>
        <taxon>Blattodea</taxon>
        <taxon>Blattoidea</taxon>
        <taxon>Blattidae</taxon>
        <taxon>Blattinae</taxon>
        <taxon>Periplaneta</taxon>
    </lineage>
</organism>
<dbReference type="PROSITE" id="PS00658">
    <property type="entry name" value="FORK_HEAD_2"/>
    <property type="match status" value="1"/>
</dbReference>
<dbReference type="SUPFAM" id="SSF46785">
    <property type="entry name" value="Winged helix' DNA-binding domain"/>
    <property type="match status" value="1"/>
</dbReference>
<evidence type="ECO:0000259" key="12">
    <source>
        <dbReference type="PROSITE" id="PS50039"/>
    </source>
</evidence>
<protein>
    <recommendedName>
        <fullName evidence="9">Forkhead box protein L2</fullName>
    </recommendedName>
</protein>
<proteinExistence type="predicted"/>
<dbReference type="InterPro" id="IPR047515">
    <property type="entry name" value="FH_FOXL2"/>
</dbReference>
<keyword evidence="7" id="KW-0804">Transcription</keyword>
<sequence length="437" mass="49063">MENKMSGYESEPPPSLTPVKEEAHQHHHHQTLQHALVATQRHLEDVANKICGSSNGSSTDGPGNTATAQTTNQSPTASSTPTTTANLTSSDPNTKPPYSYVALIAMAIENSAHKRATLSEIYAYITSKFPYFERNKKGWQNSIRHNLSLNECFIKVPREGGGERKGNYWTLARRTASFNSPMMSFHFCATVLLMKPHNALSQFVRSGLRGGHSRGADPQHEDMFENGNYRRRRRMKRHYRSTAPYAKALFGDPSTFRTPAHHHHHQLPLGTRNLFATPSTYPSYSRYDPSAAWSLQASYPPCQARSAATPTAHAQSFNPYSQLQSQRVLTTTALEYAMRKVQDNRECLELNELLQFLVYADDVTILGVSPQTIRENTGILLQASKEISLEVNPEKTKYVVMFRDQNIVRNGNIKIGKLSFEEMEKLKYLGATVTESV</sequence>
<dbReference type="PROSITE" id="PS50039">
    <property type="entry name" value="FORK_HEAD_3"/>
    <property type="match status" value="1"/>
</dbReference>
<dbReference type="EMBL" id="JAJSOF020000013">
    <property type="protein sequence ID" value="KAJ4442841.1"/>
    <property type="molecule type" value="Genomic_DNA"/>
</dbReference>
<evidence type="ECO:0000313" key="14">
    <source>
        <dbReference type="Proteomes" id="UP001148838"/>
    </source>
</evidence>
<dbReference type="PROSITE" id="PS00657">
    <property type="entry name" value="FORK_HEAD_1"/>
    <property type="match status" value="1"/>
</dbReference>
<evidence type="ECO:0000256" key="7">
    <source>
        <dbReference type="ARBA" id="ARBA00023163"/>
    </source>
</evidence>
<evidence type="ECO:0000256" key="10">
    <source>
        <dbReference type="PROSITE-ProRule" id="PRU00089"/>
    </source>
</evidence>
<evidence type="ECO:0000256" key="1">
    <source>
        <dbReference type="ARBA" id="ARBA00022499"/>
    </source>
</evidence>
<evidence type="ECO:0000256" key="11">
    <source>
        <dbReference type="SAM" id="MobiDB-lite"/>
    </source>
</evidence>
<accession>A0ABQ8T8J5</accession>
<dbReference type="CDD" id="cd20028">
    <property type="entry name" value="FH_FOXL2"/>
    <property type="match status" value="1"/>
</dbReference>
<reference evidence="13 14" key="1">
    <citation type="journal article" date="2022" name="Allergy">
        <title>Genome assembly and annotation of Periplaneta americana reveal a comprehensive cockroach allergen profile.</title>
        <authorList>
            <person name="Wang L."/>
            <person name="Xiong Q."/>
            <person name="Saelim N."/>
            <person name="Wang L."/>
            <person name="Nong W."/>
            <person name="Wan A.T."/>
            <person name="Shi M."/>
            <person name="Liu X."/>
            <person name="Cao Q."/>
            <person name="Hui J.H.L."/>
            <person name="Sookrung N."/>
            <person name="Leung T.F."/>
            <person name="Tungtrongchitr A."/>
            <person name="Tsui S.K.W."/>
        </authorList>
    </citation>
    <scope>NUCLEOTIDE SEQUENCE [LARGE SCALE GENOMIC DNA]</scope>
    <source>
        <strain evidence="13">PWHHKU_190912</strain>
    </source>
</reference>
<comment type="subcellular location">
    <subcellularLocation>
        <location evidence="10">Nucleus</location>
    </subcellularLocation>
</comment>
<keyword evidence="4" id="KW-0832">Ubl conjugation</keyword>
<dbReference type="PANTHER" id="PTHR11829:SF411">
    <property type="entry name" value="FORKHEAD BOX PROTEIN L2"/>
    <property type="match status" value="1"/>
</dbReference>
<keyword evidence="8 10" id="KW-0539">Nucleus</keyword>